<dbReference type="PANTHER" id="PTHR22807:SF53">
    <property type="entry name" value="RIBOSOMAL RNA SMALL SUBUNIT METHYLTRANSFERASE B-RELATED"/>
    <property type="match status" value="1"/>
</dbReference>
<organism evidence="7 8">
    <name type="scientific">Psychromarinibacter halotolerans</name>
    <dbReference type="NCBI Taxonomy" id="1775175"/>
    <lineage>
        <taxon>Bacteria</taxon>
        <taxon>Pseudomonadati</taxon>
        <taxon>Pseudomonadota</taxon>
        <taxon>Alphaproteobacteria</taxon>
        <taxon>Rhodobacterales</taxon>
        <taxon>Paracoccaceae</taxon>
        <taxon>Psychromarinibacter</taxon>
    </lineage>
</organism>
<evidence type="ECO:0000313" key="7">
    <source>
        <dbReference type="EMBL" id="MFC3143947.1"/>
    </source>
</evidence>
<dbReference type="GO" id="GO:0032259">
    <property type="term" value="P:methylation"/>
    <property type="evidence" value="ECO:0007669"/>
    <property type="project" value="UniProtKB-KW"/>
</dbReference>
<dbReference type="PROSITE" id="PS51686">
    <property type="entry name" value="SAM_MT_RSMB_NOP"/>
    <property type="match status" value="1"/>
</dbReference>
<dbReference type="GO" id="GO:0008168">
    <property type="term" value="F:methyltransferase activity"/>
    <property type="evidence" value="ECO:0007669"/>
    <property type="project" value="UniProtKB-KW"/>
</dbReference>
<feature type="domain" description="SAM-dependent MTase RsmB/NOP-type" evidence="6">
    <location>
        <begin position="136"/>
        <end position="387"/>
    </location>
</feature>
<gene>
    <name evidence="7" type="ORF">ACFOGP_14590</name>
</gene>
<comment type="caution">
    <text evidence="5">Lacks conserved residue(s) required for the propagation of feature annotation.</text>
</comment>
<dbReference type="RefSeq" id="WP_275631217.1">
    <property type="nucleotide sequence ID" value="NZ_JARGYD010000001.1"/>
</dbReference>
<protein>
    <submittedName>
        <fullName evidence="7">RsmB/NOP family class I SAM-dependent RNA methyltransferase</fullName>
        <ecNumber evidence="7">2.1.1.-</ecNumber>
    </submittedName>
</protein>
<dbReference type="PANTHER" id="PTHR22807">
    <property type="entry name" value="NOP2 YEAST -RELATED NOL1/NOP2/FMU SUN DOMAIN-CONTAINING"/>
    <property type="match status" value="1"/>
</dbReference>
<evidence type="ECO:0000259" key="6">
    <source>
        <dbReference type="PROSITE" id="PS51686"/>
    </source>
</evidence>
<keyword evidence="2 5" id="KW-0808">Transferase</keyword>
<evidence type="ECO:0000256" key="5">
    <source>
        <dbReference type="PROSITE-ProRule" id="PRU01023"/>
    </source>
</evidence>
<dbReference type="Pfam" id="PF01189">
    <property type="entry name" value="Methyltr_RsmB-F"/>
    <property type="match status" value="1"/>
</dbReference>
<dbReference type="EMBL" id="JBHRTB010000010">
    <property type="protein sequence ID" value="MFC3143947.1"/>
    <property type="molecule type" value="Genomic_DNA"/>
</dbReference>
<evidence type="ECO:0000256" key="4">
    <source>
        <dbReference type="ARBA" id="ARBA00022884"/>
    </source>
</evidence>
<accession>A0ABV7GVZ3</accession>
<comment type="caution">
    <text evidence="7">The sequence shown here is derived from an EMBL/GenBank/DDBJ whole genome shotgun (WGS) entry which is preliminary data.</text>
</comment>
<keyword evidence="4 5" id="KW-0694">RNA-binding</keyword>
<evidence type="ECO:0000256" key="1">
    <source>
        <dbReference type="ARBA" id="ARBA00022603"/>
    </source>
</evidence>
<dbReference type="InterPro" id="IPR049560">
    <property type="entry name" value="MeTrfase_RsmB-F_NOP2_cat"/>
</dbReference>
<dbReference type="SUPFAM" id="SSF53335">
    <property type="entry name" value="S-adenosyl-L-methionine-dependent methyltransferases"/>
    <property type="match status" value="1"/>
</dbReference>
<dbReference type="EC" id="2.1.1.-" evidence="7"/>
<dbReference type="Gene3D" id="3.30.70.1170">
    <property type="entry name" value="Sun protein, domain 3"/>
    <property type="match status" value="1"/>
</dbReference>
<proteinExistence type="inferred from homology"/>
<sequence>MTPGARIAAAIAVLDEVLSGAPAEKVLTTWARRNRYAGSGDRAAIRDHVYDALRCRRSFAWLGGAETGRGLMLGAQRASGTDPSSLFTGEGYAPAPVGAEEAGQDLSNAPDAVRLDMPDWLMGPLSDSLGDRTEPALAVLRTRAPVFLRVNIARADREDVRAMLAADGIETAPHPLADTALEVTSNPRRVAQSRAYLDGLVELQDASSQAACAAVPLEPGARVLDYCAGGGGKALALAARGARVTAHDSDPRRMRDLPVRAERAGAAIVTEETIADADRFDVVLCDVPCTGSGTWRRTPEAKWLLTPERLDDLCRTQAEILATAARHVKPGGTLVYMTCSMLTAENSAQIEEFLAASKGWTLTLSRRFSPEDGGDGFFVAVMDAPST</sequence>
<evidence type="ECO:0000256" key="2">
    <source>
        <dbReference type="ARBA" id="ARBA00022679"/>
    </source>
</evidence>
<dbReference type="InterPro" id="IPR023267">
    <property type="entry name" value="RCMT"/>
</dbReference>
<dbReference type="Gene3D" id="3.40.50.150">
    <property type="entry name" value="Vaccinia Virus protein VP39"/>
    <property type="match status" value="1"/>
</dbReference>
<feature type="active site" description="Nucleophile" evidence="5">
    <location>
        <position position="339"/>
    </location>
</feature>
<name>A0ABV7GVZ3_9RHOB</name>
<evidence type="ECO:0000256" key="3">
    <source>
        <dbReference type="ARBA" id="ARBA00022691"/>
    </source>
</evidence>
<dbReference type="InterPro" id="IPR054728">
    <property type="entry name" value="RsmB-like_ferredoxin"/>
</dbReference>
<reference evidence="8" key="1">
    <citation type="journal article" date="2019" name="Int. J. Syst. Evol. Microbiol.">
        <title>The Global Catalogue of Microorganisms (GCM) 10K type strain sequencing project: providing services to taxonomists for standard genome sequencing and annotation.</title>
        <authorList>
            <consortium name="The Broad Institute Genomics Platform"/>
            <consortium name="The Broad Institute Genome Sequencing Center for Infectious Disease"/>
            <person name="Wu L."/>
            <person name="Ma J."/>
        </authorList>
    </citation>
    <scope>NUCLEOTIDE SEQUENCE [LARGE SCALE GENOMIC DNA]</scope>
    <source>
        <strain evidence="8">KCTC 52366</strain>
    </source>
</reference>
<feature type="binding site" evidence="5">
    <location>
        <position position="286"/>
    </location>
    <ligand>
        <name>S-adenosyl-L-methionine</name>
        <dbReference type="ChEBI" id="CHEBI:59789"/>
    </ligand>
</feature>
<dbReference type="Proteomes" id="UP001595632">
    <property type="component" value="Unassembled WGS sequence"/>
</dbReference>
<feature type="binding site" evidence="5">
    <location>
        <position position="248"/>
    </location>
    <ligand>
        <name>S-adenosyl-L-methionine</name>
        <dbReference type="ChEBI" id="CHEBI:59789"/>
    </ligand>
</feature>
<dbReference type="PRINTS" id="PR02008">
    <property type="entry name" value="RCMTFAMILY"/>
</dbReference>
<evidence type="ECO:0000313" key="8">
    <source>
        <dbReference type="Proteomes" id="UP001595632"/>
    </source>
</evidence>
<keyword evidence="3 5" id="KW-0949">S-adenosyl-L-methionine</keyword>
<dbReference type="InterPro" id="IPR001678">
    <property type="entry name" value="MeTrfase_RsmB-F_NOP2_dom"/>
</dbReference>
<dbReference type="Pfam" id="PF22458">
    <property type="entry name" value="RsmF-B_ferredox"/>
    <property type="match status" value="1"/>
</dbReference>
<dbReference type="InterPro" id="IPR029063">
    <property type="entry name" value="SAM-dependent_MTases_sf"/>
</dbReference>
<comment type="similarity">
    <text evidence="5">Belongs to the class I-like SAM-binding methyltransferase superfamily. RsmB/NOP family.</text>
</comment>
<keyword evidence="1 5" id="KW-0489">Methyltransferase</keyword>
<keyword evidence="8" id="KW-1185">Reference proteome</keyword>